<sequence length="412" mass="47907">MVESSIRFIHSADLHIDSLFKTKGHFPEKLLDRLRKSTFEAFDRLIDACIDNNVDFLLITGDLYNEEIRSIKAQVHLRRGFERLYEKDIQVYISYGNHDYIEGQTLPIEMPDNVHIFKSDNVEHFPFEKDGKVLAHIYGFSYETREVRDRKVPFFTKKEGADYHIGMLHGSLDTNTDHDVYAPFSLQELKGKEMDYWALGHIHKRSILSADPPILYPGNIQGRSRKEAGEKGCYLVEHNSGEWNFQFVPLQSITYDSTTVEDLEITSFEELEKGLKKAKEKVAAGSPVMLTITMMGYAGSTEDIQEWVEVINENEDFDSDDWIWIEEIKVEGRTTWDEEDLMKGSHFTGELLRTISNLNEEEVEQWLSPLFSHRKVSKYIHPIKNEETTDMIEQAKSLLLERMINHERRGAM</sequence>
<keyword evidence="4" id="KW-1185">Reference proteome</keyword>
<dbReference type="PIRSF" id="PIRSF033091">
    <property type="entry name" value="Pesterase_YhaO"/>
    <property type="match status" value="1"/>
</dbReference>
<dbReference type="EMBL" id="FNIZ01000014">
    <property type="protein sequence ID" value="SDP25403.1"/>
    <property type="molecule type" value="Genomic_DNA"/>
</dbReference>
<dbReference type="OrthoDB" id="9773856at2"/>
<protein>
    <submittedName>
        <fullName evidence="3">DNA repair exonuclease SbcCD nuclease subunit</fullName>
    </submittedName>
</protein>
<proteinExistence type="predicted"/>
<dbReference type="InterPro" id="IPR014576">
    <property type="entry name" value="Pesterase_YhaO"/>
</dbReference>
<organism evidence="3 4">
    <name type="scientific">Halobacillus aidingensis</name>
    <dbReference type="NCBI Taxonomy" id="240303"/>
    <lineage>
        <taxon>Bacteria</taxon>
        <taxon>Bacillati</taxon>
        <taxon>Bacillota</taxon>
        <taxon>Bacilli</taxon>
        <taxon>Bacillales</taxon>
        <taxon>Bacillaceae</taxon>
        <taxon>Halobacillus</taxon>
    </lineage>
</organism>
<name>A0A1H0R792_HALAD</name>
<accession>A0A1H0R792</accession>
<dbReference type="InterPro" id="IPR029052">
    <property type="entry name" value="Metallo-depent_PP-like"/>
</dbReference>
<dbReference type="InterPro" id="IPR050535">
    <property type="entry name" value="DNA_Repair-Maintenance_Comp"/>
</dbReference>
<dbReference type="InterPro" id="IPR004843">
    <property type="entry name" value="Calcineurin-like_PHP"/>
</dbReference>
<dbReference type="CDD" id="cd00840">
    <property type="entry name" value="MPP_Mre11_N"/>
    <property type="match status" value="1"/>
</dbReference>
<evidence type="ECO:0000313" key="4">
    <source>
        <dbReference type="Proteomes" id="UP000198860"/>
    </source>
</evidence>
<keyword evidence="1" id="KW-0378">Hydrolase</keyword>
<evidence type="ECO:0000259" key="2">
    <source>
        <dbReference type="Pfam" id="PF00149"/>
    </source>
</evidence>
<dbReference type="STRING" id="240303.SAMN05421677_11499"/>
<dbReference type="InterPro" id="IPR041796">
    <property type="entry name" value="Mre11_N"/>
</dbReference>
<keyword evidence="3" id="KW-0540">Nuclease</keyword>
<dbReference type="Pfam" id="PF00149">
    <property type="entry name" value="Metallophos"/>
    <property type="match status" value="1"/>
</dbReference>
<keyword evidence="3" id="KW-0269">Exonuclease</keyword>
<reference evidence="4" key="1">
    <citation type="submission" date="2016-10" db="EMBL/GenBank/DDBJ databases">
        <authorList>
            <person name="Varghese N."/>
            <person name="Submissions S."/>
        </authorList>
    </citation>
    <scope>NUCLEOTIDE SEQUENCE [LARGE SCALE GENOMIC DNA]</scope>
    <source>
        <strain evidence="4">CGMCC 1.3703</strain>
    </source>
</reference>
<dbReference type="SUPFAM" id="SSF56300">
    <property type="entry name" value="Metallo-dependent phosphatases"/>
    <property type="match status" value="1"/>
</dbReference>
<evidence type="ECO:0000313" key="3">
    <source>
        <dbReference type="EMBL" id="SDP25403.1"/>
    </source>
</evidence>
<dbReference type="AlphaFoldDB" id="A0A1H0R792"/>
<feature type="domain" description="Calcineurin-like phosphoesterase" evidence="2">
    <location>
        <begin position="6"/>
        <end position="204"/>
    </location>
</feature>
<dbReference type="GO" id="GO:0004527">
    <property type="term" value="F:exonuclease activity"/>
    <property type="evidence" value="ECO:0007669"/>
    <property type="project" value="UniProtKB-KW"/>
</dbReference>
<dbReference type="PANTHER" id="PTHR30337">
    <property type="entry name" value="COMPONENT OF ATP-DEPENDENT DSDNA EXONUCLEASE"/>
    <property type="match status" value="1"/>
</dbReference>
<dbReference type="Proteomes" id="UP000198860">
    <property type="component" value="Unassembled WGS sequence"/>
</dbReference>
<evidence type="ECO:0000256" key="1">
    <source>
        <dbReference type="ARBA" id="ARBA00022801"/>
    </source>
</evidence>
<dbReference type="PANTHER" id="PTHR30337:SF7">
    <property type="entry name" value="PHOSPHOESTERASE"/>
    <property type="match status" value="1"/>
</dbReference>
<dbReference type="Gene3D" id="3.60.21.10">
    <property type="match status" value="1"/>
</dbReference>
<dbReference type="RefSeq" id="WP_089653240.1">
    <property type="nucleotide sequence ID" value="NZ_FNIZ01000014.1"/>
</dbReference>
<gene>
    <name evidence="3" type="ORF">SAMN05421677_11499</name>
</gene>